<dbReference type="AlphaFoldDB" id="A0A9P5ST29"/>
<name>A0A9P5ST29_9FUNG</name>
<protein>
    <recommendedName>
        <fullName evidence="4">2,3-diketo-5-methylthio-1-phosphopentane phosphatase</fullName>
    </recommendedName>
</protein>
<evidence type="ECO:0008006" key="4">
    <source>
        <dbReference type="Google" id="ProtNLM"/>
    </source>
</evidence>
<evidence type="ECO:0000256" key="1">
    <source>
        <dbReference type="ARBA" id="ARBA00022801"/>
    </source>
</evidence>
<dbReference type="NCBIfam" id="TIGR01489">
    <property type="entry name" value="DKMTPPase-SF"/>
    <property type="match status" value="1"/>
</dbReference>
<proteinExistence type="predicted"/>
<reference evidence="2" key="1">
    <citation type="journal article" date="2020" name="Fungal Divers.">
        <title>Resolving the Mortierellaceae phylogeny through synthesis of multi-gene phylogenetics and phylogenomics.</title>
        <authorList>
            <person name="Vandepol N."/>
            <person name="Liber J."/>
            <person name="Desiro A."/>
            <person name="Na H."/>
            <person name="Kennedy M."/>
            <person name="Barry K."/>
            <person name="Grigoriev I.V."/>
            <person name="Miller A.N."/>
            <person name="O'Donnell K."/>
            <person name="Stajich J.E."/>
            <person name="Bonito G."/>
        </authorList>
    </citation>
    <scope>NUCLEOTIDE SEQUENCE</scope>
    <source>
        <strain evidence="2">NVP1</strain>
    </source>
</reference>
<gene>
    <name evidence="2" type="ORF">BG006_006041</name>
</gene>
<keyword evidence="3" id="KW-1185">Reference proteome</keyword>
<organism evidence="2 3">
    <name type="scientific">Podila minutissima</name>
    <dbReference type="NCBI Taxonomy" id="64525"/>
    <lineage>
        <taxon>Eukaryota</taxon>
        <taxon>Fungi</taxon>
        <taxon>Fungi incertae sedis</taxon>
        <taxon>Mucoromycota</taxon>
        <taxon>Mortierellomycotina</taxon>
        <taxon>Mortierellomycetes</taxon>
        <taxon>Mortierellales</taxon>
        <taxon>Mortierellaceae</taxon>
        <taxon>Podila</taxon>
    </lineage>
</organism>
<dbReference type="SUPFAM" id="SSF56784">
    <property type="entry name" value="HAD-like"/>
    <property type="match status" value="1"/>
</dbReference>
<evidence type="ECO:0000313" key="3">
    <source>
        <dbReference type="Proteomes" id="UP000696485"/>
    </source>
</evidence>
<dbReference type="PANTHER" id="PTHR28181">
    <property type="entry name" value="UPF0655 PROTEIN YCR015C"/>
    <property type="match status" value="1"/>
</dbReference>
<dbReference type="NCBIfam" id="TIGR01488">
    <property type="entry name" value="HAD-SF-IB"/>
    <property type="match status" value="1"/>
</dbReference>
<dbReference type="Gene3D" id="3.90.1470.20">
    <property type="match status" value="1"/>
</dbReference>
<dbReference type="InterPro" id="IPR050849">
    <property type="entry name" value="HAD-like_hydrolase_phosphatase"/>
</dbReference>
<dbReference type="InterPro" id="IPR023214">
    <property type="entry name" value="HAD_sf"/>
</dbReference>
<dbReference type="InterPro" id="IPR006384">
    <property type="entry name" value="HAD_hydro_PyrdxlP_Pase-like"/>
</dbReference>
<comment type="caution">
    <text evidence="2">The sequence shown here is derived from an EMBL/GenBank/DDBJ whole genome shotgun (WGS) entry which is preliminary data.</text>
</comment>
<dbReference type="EMBL" id="JAAAUY010000035">
    <property type="protein sequence ID" value="KAF9337164.1"/>
    <property type="molecule type" value="Genomic_DNA"/>
</dbReference>
<dbReference type="Proteomes" id="UP000696485">
    <property type="component" value="Unassembled WGS sequence"/>
</dbReference>
<dbReference type="InterPro" id="IPR036412">
    <property type="entry name" value="HAD-like_sf"/>
</dbReference>
<dbReference type="Pfam" id="PF12710">
    <property type="entry name" value="HAD"/>
    <property type="match status" value="1"/>
</dbReference>
<dbReference type="GO" id="GO:0016791">
    <property type="term" value="F:phosphatase activity"/>
    <property type="evidence" value="ECO:0007669"/>
    <property type="project" value="InterPro"/>
</dbReference>
<evidence type="ECO:0000313" key="2">
    <source>
        <dbReference type="EMBL" id="KAF9337164.1"/>
    </source>
</evidence>
<sequence length="254" mass="28601">MLAHVAPSIEVFSDFDGTISMEDTGCIIIDTGFGTENRKAMDLQILHHELTFLEAMDAWWGSVKLTHTEGMDLLRSVPIDPGFVSFYNYAIKHNVPFSVVSCGLDFIIQEYLGWFLGDEAAAEVTILANYGKVTEDKKWLVKYRDDSPHSHDKSVCIKESKHAFLNKSDKIHGQEHIIVFCGDGISDLSAAREADILFARRGRNLETYCRTHKIPFTAFDTFDQVTATIQGLTDGSLTMAEVNRRQQLECENEN</sequence>
<dbReference type="Gene3D" id="3.40.50.1000">
    <property type="entry name" value="HAD superfamily/HAD-like"/>
    <property type="match status" value="1"/>
</dbReference>
<dbReference type="PANTHER" id="PTHR28181:SF2">
    <property type="entry name" value="PHOSPHORIC MONOESTER HYDROLASE"/>
    <property type="match status" value="1"/>
</dbReference>
<keyword evidence="1" id="KW-0378">Hydrolase</keyword>
<accession>A0A9P5ST29</accession>